<dbReference type="Proteomes" id="UP000006729">
    <property type="component" value="Chromosome 8"/>
</dbReference>
<reference evidence="1 2" key="1">
    <citation type="journal article" date="2006" name="Science">
        <title>The genome of black cottonwood, Populus trichocarpa (Torr. &amp; Gray).</title>
        <authorList>
            <person name="Tuskan G.A."/>
            <person name="Difazio S."/>
            <person name="Jansson S."/>
            <person name="Bohlmann J."/>
            <person name="Grigoriev I."/>
            <person name="Hellsten U."/>
            <person name="Putnam N."/>
            <person name="Ralph S."/>
            <person name="Rombauts S."/>
            <person name="Salamov A."/>
            <person name="Schein J."/>
            <person name="Sterck L."/>
            <person name="Aerts A."/>
            <person name="Bhalerao R.R."/>
            <person name="Bhalerao R.P."/>
            <person name="Blaudez D."/>
            <person name="Boerjan W."/>
            <person name="Brun A."/>
            <person name="Brunner A."/>
            <person name="Busov V."/>
            <person name="Campbell M."/>
            <person name="Carlson J."/>
            <person name="Chalot M."/>
            <person name="Chapman J."/>
            <person name="Chen G.L."/>
            <person name="Cooper D."/>
            <person name="Coutinho P.M."/>
            <person name="Couturier J."/>
            <person name="Covert S."/>
            <person name="Cronk Q."/>
            <person name="Cunningham R."/>
            <person name="Davis J."/>
            <person name="Degroeve S."/>
            <person name="Dejardin A."/>
            <person name="Depamphilis C."/>
            <person name="Detter J."/>
            <person name="Dirks B."/>
            <person name="Dubchak I."/>
            <person name="Duplessis S."/>
            <person name="Ehlting J."/>
            <person name="Ellis B."/>
            <person name="Gendler K."/>
            <person name="Goodstein D."/>
            <person name="Gribskov M."/>
            <person name="Grimwood J."/>
            <person name="Groover A."/>
            <person name="Gunter L."/>
            <person name="Hamberger B."/>
            <person name="Heinze B."/>
            <person name="Helariutta Y."/>
            <person name="Henrissat B."/>
            <person name="Holligan D."/>
            <person name="Holt R."/>
            <person name="Huang W."/>
            <person name="Islam-Faridi N."/>
            <person name="Jones S."/>
            <person name="Jones-Rhoades M."/>
            <person name="Jorgensen R."/>
            <person name="Joshi C."/>
            <person name="Kangasjarvi J."/>
            <person name="Karlsson J."/>
            <person name="Kelleher C."/>
            <person name="Kirkpatrick R."/>
            <person name="Kirst M."/>
            <person name="Kohler A."/>
            <person name="Kalluri U."/>
            <person name="Larimer F."/>
            <person name="Leebens-Mack J."/>
            <person name="Leple J.C."/>
            <person name="Locascio P."/>
            <person name="Lou Y."/>
            <person name="Lucas S."/>
            <person name="Martin F."/>
            <person name="Montanini B."/>
            <person name="Napoli C."/>
            <person name="Nelson D.R."/>
            <person name="Nelson C."/>
            <person name="Nieminen K."/>
            <person name="Nilsson O."/>
            <person name="Pereda V."/>
            <person name="Peter G."/>
            <person name="Philippe R."/>
            <person name="Pilate G."/>
            <person name="Poliakov A."/>
            <person name="Razumovskaya J."/>
            <person name="Richardson P."/>
            <person name="Rinaldi C."/>
            <person name="Ritland K."/>
            <person name="Rouze P."/>
            <person name="Ryaboy D."/>
            <person name="Schmutz J."/>
            <person name="Schrader J."/>
            <person name="Segerman B."/>
            <person name="Shin H."/>
            <person name="Siddiqui A."/>
            <person name="Sterky F."/>
            <person name="Terry A."/>
            <person name="Tsai C.J."/>
            <person name="Uberbacher E."/>
            <person name="Unneberg P."/>
            <person name="Vahala J."/>
            <person name="Wall K."/>
            <person name="Wessler S."/>
            <person name="Yang G."/>
            <person name="Yin T."/>
            <person name="Douglas C."/>
            <person name="Marra M."/>
            <person name="Sandberg G."/>
            <person name="Van de Peer Y."/>
            <person name="Rokhsar D."/>
        </authorList>
    </citation>
    <scope>NUCLEOTIDE SEQUENCE [LARGE SCALE GENOMIC DNA]</scope>
    <source>
        <strain evidence="2">cv. Nisqually</strain>
    </source>
</reference>
<organism evidence="1 2">
    <name type="scientific">Populus trichocarpa</name>
    <name type="common">Western balsam poplar</name>
    <name type="synonym">Populus balsamifera subsp. trichocarpa</name>
    <dbReference type="NCBI Taxonomy" id="3694"/>
    <lineage>
        <taxon>Eukaryota</taxon>
        <taxon>Viridiplantae</taxon>
        <taxon>Streptophyta</taxon>
        <taxon>Embryophyta</taxon>
        <taxon>Tracheophyta</taxon>
        <taxon>Spermatophyta</taxon>
        <taxon>Magnoliopsida</taxon>
        <taxon>eudicotyledons</taxon>
        <taxon>Gunneridae</taxon>
        <taxon>Pentapetalae</taxon>
        <taxon>rosids</taxon>
        <taxon>fabids</taxon>
        <taxon>Malpighiales</taxon>
        <taxon>Salicaceae</taxon>
        <taxon>Saliceae</taxon>
        <taxon>Populus</taxon>
    </lineage>
</organism>
<comment type="caution">
    <text evidence="1">The sequence shown here is derived from an EMBL/GenBank/DDBJ whole genome shotgun (WGS) entry which is preliminary data.</text>
</comment>
<gene>
    <name evidence="1" type="ORF">POPTR_008G223900v4</name>
</gene>
<proteinExistence type="predicted"/>
<keyword evidence="2" id="KW-1185">Reference proteome</keyword>
<accession>A0ACC0SN98</accession>
<protein>
    <submittedName>
        <fullName evidence="1">Uncharacterized protein</fullName>
    </submittedName>
</protein>
<name>A0ACC0SN98_POPTR</name>
<evidence type="ECO:0000313" key="2">
    <source>
        <dbReference type="Proteomes" id="UP000006729"/>
    </source>
</evidence>
<dbReference type="EMBL" id="CM009297">
    <property type="protein sequence ID" value="KAI9390745.1"/>
    <property type="molecule type" value="Genomic_DNA"/>
</dbReference>
<evidence type="ECO:0000313" key="1">
    <source>
        <dbReference type="EMBL" id="KAI9390745.1"/>
    </source>
</evidence>
<sequence length="100" mass="11369">MKNVAKCDTWCELQNPVNNQVFERKLRPRTLGRGHICLGVTHRRPHSPRLTRAGADTGLPRAPARGWPKIESSARGRQAGLPVEFKHINKQRKRNLQGFP</sequence>